<accession>A0A024BT40</accession>
<dbReference type="SUPFAM" id="SSF56349">
    <property type="entry name" value="DNA breaking-rejoining enzymes"/>
    <property type="match status" value="1"/>
</dbReference>
<dbReference type="GO" id="GO:0003677">
    <property type="term" value="F:DNA binding"/>
    <property type="evidence" value="ECO:0007669"/>
    <property type="project" value="InterPro"/>
</dbReference>
<protein>
    <submittedName>
        <fullName evidence="1">Phage integrase</fullName>
    </submittedName>
</protein>
<sequence length="373" mass="42918">MNSKKWTLDEVNARLKAGNIGVVVYQRGDRLSLRATFPPKPGIDKPPYQQLLSLGIYANPAGLQFAESEAKKVGGLLAQGKFEWSEYLVKELAITENTTDNAKLWIEKFEADYYNRKGKTPITETTWKSDYLPAWRLLEDELTPETILAAASQVPANTRKRQLVCEKLTALAKFANINIDLKPYTGNYGISETTPRYIPSKAEIESNRKLFKNYWQWAYGVLATYGLRPHEIFFCEISSEHPYLLKVNQGKTGYREVYPYYLEWVKDWELWNQHPSPCTAKTFKEYGQRVTKAFSRANIPFTAYCLRHAYCIRLSTEYKIPVAIAKRCCKQFAASWAGHEQSLANPSGVQMNNYAKHSSIYNLNLFRGRNLWE</sequence>
<reference evidence="1" key="1">
    <citation type="journal article" date="2014" name="Proc. Natl. Acad. Sci. U.S.A.">
        <title>Hassallidins, antifungal glycolipopeptides, are widespread among cyanobacteria and are the end-product of a nonribosomal pathway.</title>
        <authorList>
            <person name="Vestola J."/>
            <person name="Shishido T.K."/>
            <person name="Jokela J."/>
            <person name="Fewer D.P."/>
            <person name="Aitio O."/>
            <person name="Permi P."/>
            <person name="Wahlsten M."/>
            <person name="Wang H."/>
            <person name="Rouhiainen L."/>
            <person name="Sivonen K."/>
        </authorList>
    </citation>
    <scope>NUCLEOTIDE SEQUENCE</scope>
</reference>
<proteinExistence type="predicted"/>
<name>A0A024BT40_9NOST</name>
<evidence type="ECO:0000313" key="1">
    <source>
        <dbReference type="EMBL" id="AHZ20758.1"/>
    </source>
</evidence>
<dbReference type="AlphaFoldDB" id="A0A024BT40"/>
<dbReference type="EMBL" id="KJ502174">
    <property type="protein sequence ID" value="AHZ20758.1"/>
    <property type="molecule type" value="Genomic_DNA"/>
</dbReference>
<dbReference type="InterPro" id="IPR011010">
    <property type="entry name" value="DNA_brk_join_enz"/>
</dbReference>
<organism evidence="1">
    <name type="scientific">Anabaena sp. Syke748</name>
    <dbReference type="NCBI Taxonomy" id="1497395"/>
    <lineage>
        <taxon>Bacteria</taxon>
        <taxon>Bacillati</taxon>
        <taxon>Cyanobacteriota</taxon>
        <taxon>Cyanophyceae</taxon>
        <taxon>Nostocales</taxon>
        <taxon>Nostocaceae</taxon>
        <taxon>Anabaena</taxon>
    </lineage>
</organism>